<accession>A0ABR6YAZ2</accession>
<dbReference type="InterPro" id="IPR036013">
    <property type="entry name" value="Band_7/SPFH_dom_sf"/>
</dbReference>
<keyword evidence="2" id="KW-0472">Membrane</keyword>
<feature type="transmembrane region" description="Helical" evidence="2">
    <location>
        <begin position="53"/>
        <end position="77"/>
    </location>
</feature>
<organism evidence="4 5">
    <name type="scientific">Undibacterium flavidum</name>
    <dbReference type="NCBI Taxonomy" id="2762297"/>
    <lineage>
        <taxon>Bacteria</taxon>
        <taxon>Pseudomonadati</taxon>
        <taxon>Pseudomonadota</taxon>
        <taxon>Betaproteobacteria</taxon>
        <taxon>Burkholderiales</taxon>
        <taxon>Oxalobacteraceae</taxon>
        <taxon>Undibacterium</taxon>
    </lineage>
</organism>
<keyword evidence="5" id="KW-1185">Reference proteome</keyword>
<dbReference type="PANTHER" id="PTHR43446:SF1">
    <property type="entry name" value="BAND 7 DOMAIN-CONTAINING PROTEIN"/>
    <property type="match status" value="1"/>
</dbReference>
<dbReference type="RefSeq" id="WP_186941783.1">
    <property type="nucleotide sequence ID" value="NZ_JACOGA010000007.1"/>
</dbReference>
<evidence type="ECO:0000313" key="5">
    <source>
        <dbReference type="Proteomes" id="UP000624279"/>
    </source>
</evidence>
<keyword evidence="2" id="KW-0812">Transmembrane</keyword>
<dbReference type="InterPro" id="IPR001107">
    <property type="entry name" value="Band_7"/>
</dbReference>
<feature type="domain" description="Band 7" evidence="3">
    <location>
        <begin position="72"/>
        <end position="239"/>
    </location>
</feature>
<dbReference type="SMART" id="SM00244">
    <property type="entry name" value="PHB"/>
    <property type="match status" value="1"/>
</dbReference>
<evidence type="ECO:0000259" key="3">
    <source>
        <dbReference type="SMART" id="SM00244"/>
    </source>
</evidence>
<proteinExistence type="predicted"/>
<dbReference type="PANTHER" id="PTHR43446">
    <property type="entry name" value="MEMBRANE PROTEIN-RELATED"/>
    <property type="match status" value="1"/>
</dbReference>
<reference evidence="4 5" key="1">
    <citation type="submission" date="2020-08" db="EMBL/GenBank/DDBJ databases">
        <title>Novel species isolated from subtropical streams in China.</title>
        <authorList>
            <person name="Lu H."/>
        </authorList>
    </citation>
    <scope>NUCLEOTIDE SEQUENCE [LARGE SCALE GENOMIC DNA]</scope>
    <source>
        <strain evidence="4 5">LX15W</strain>
    </source>
</reference>
<name>A0ABR6YAZ2_9BURK</name>
<dbReference type="EMBL" id="JACOGA010000007">
    <property type="protein sequence ID" value="MBC3873751.1"/>
    <property type="molecule type" value="Genomic_DNA"/>
</dbReference>
<evidence type="ECO:0000256" key="2">
    <source>
        <dbReference type="SAM" id="Phobius"/>
    </source>
</evidence>
<sequence>MDAEKQVVSKKLINRKEIQERQLQSMDGYVMLIVGIILHAGGVYLLINNVDANLVVVLAKLALNVVGTMIFAGLYMLQPNEAAMLSLFGEYKGTDRSEGLRWANFLLTKRKISLRARTLNTPPLKVNDKRGNPVEIGAAIVWRVEETALAIYNVDDFERFVHVQAEAAIRHLAAQYAYDDGEDLAEGETTLRAGMDVVANAMRQELHNRFVAAGIDVEDAKLTHLAYAQEIAQVMLRRQQAEAIISARKKIVHGAVSMVEEALLGLSERKIVELDDERKAAMVSNLLVVLCSDKETQPVINTGTLYN</sequence>
<protein>
    <submittedName>
        <fullName evidence="4">SPFH domain-containing protein</fullName>
    </submittedName>
</protein>
<gene>
    <name evidence="4" type="ORF">H8K55_09135</name>
</gene>
<feature type="transmembrane region" description="Helical" evidence="2">
    <location>
        <begin position="29"/>
        <end position="47"/>
    </location>
</feature>
<keyword evidence="2" id="KW-1133">Transmembrane helix</keyword>
<dbReference type="CDD" id="cd03402">
    <property type="entry name" value="SPFH_like_u2"/>
    <property type="match status" value="1"/>
</dbReference>
<dbReference type="Proteomes" id="UP000624279">
    <property type="component" value="Unassembled WGS sequence"/>
</dbReference>
<evidence type="ECO:0000313" key="4">
    <source>
        <dbReference type="EMBL" id="MBC3873751.1"/>
    </source>
</evidence>
<dbReference type="Gene3D" id="3.30.479.30">
    <property type="entry name" value="Band 7 domain"/>
    <property type="match status" value="1"/>
</dbReference>
<evidence type="ECO:0000256" key="1">
    <source>
        <dbReference type="ARBA" id="ARBA00004167"/>
    </source>
</evidence>
<dbReference type="SUPFAM" id="SSF117892">
    <property type="entry name" value="Band 7/SPFH domain"/>
    <property type="match status" value="1"/>
</dbReference>
<comment type="caution">
    <text evidence="4">The sequence shown here is derived from an EMBL/GenBank/DDBJ whole genome shotgun (WGS) entry which is preliminary data.</text>
</comment>
<dbReference type="Pfam" id="PF01145">
    <property type="entry name" value="Band_7"/>
    <property type="match status" value="1"/>
</dbReference>
<comment type="subcellular location">
    <subcellularLocation>
        <location evidence="1">Membrane</location>
        <topology evidence="1">Single-pass membrane protein</topology>
    </subcellularLocation>
</comment>